<feature type="binding site" evidence="12">
    <location>
        <position position="457"/>
    </location>
    <ligand>
        <name>meso-2,6-diaminopimelate</name>
        <dbReference type="ChEBI" id="CHEBI:57791"/>
    </ligand>
</feature>
<evidence type="ECO:0000313" key="18">
    <source>
        <dbReference type="Proteomes" id="UP000736583"/>
    </source>
</evidence>
<evidence type="ECO:0000256" key="13">
    <source>
        <dbReference type="RuleBase" id="RU004135"/>
    </source>
</evidence>
<feature type="domain" description="Mur ligase central" evidence="16">
    <location>
        <begin position="110"/>
        <end position="309"/>
    </location>
</feature>
<feature type="binding site" evidence="12">
    <location>
        <position position="181"/>
    </location>
    <ligand>
        <name>UDP-N-acetyl-alpha-D-muramoyl-L-alanyl-D-glutamate</name>
        <dbReference type="ChEBI" id="CHEBI:83900"/>
    </ligand>
</feature>
<keyword evidence="6 12" id="KW-0547">Nucleotide-binding</keyword>
<dbReference type="Proteomes" id="UP000736583">
    <property type="component" value="Unassembled WGS sequence"/>
</dbReference>
<keyword evidence="4 12" id="KW-0436">Ligase</keyword>
<feature type="binding site" evidence="12">
    <location>
        <begin position="112"/>
        <end position="118"/>
    </location>
    <ligand>
        <name>ATP</name>
        <dbReference type="ChEBI" id="CHEBI:30616"/>
    </ligand>
</feature>
<keyword evidence="12" id="KW-0460">Magnesium</keyword>
<feature type="binding site" evidence="12">
    <location>
        <begin position="406"/>
        <end position="409"/>
    </location>
    <ligand>
        <name>meso-2,6-diaminopimelate</name>
        <dbReference type="ChEBI" id="CHEBI:57791"/>
    </ligand>
</feature>
<keyword evidence="5 12" id="KW-0132">Cell division</keyword>
<dbReference type="InterPro" id="IPR013221">
    <property type="entry name" value="Mur_ligase_cen"/>
</dbReference>
<evidence type="ECO:0000256" key="7">
    <source>
        <dbReference type="ARBA" id="ARBA00022840"/>
    </source>
</evidence>
<dbReference type="PROSITE" id="PS01011">
    <property type="entry name" value="FOLYLPOLYGLU_SYNT_1"/>
    <property type="match status" value="1"/>
</dbReference>
<organism evidence="17 18">
    <name type="scientific">Clostridium simiarum</name>
    <dbReference type="NCBI Taxonomy" id="2841506"/>
    <lineage>
        <taxon>Bacteria</taxon>
        <taxon>Bacillati</taxon>
        <taxon>Bacillota</taxon>
        <taxon>Clostridia</taxon>
        <taxon>Eubacteriales</taxon>
        <taxon>Clostridiaceae</taxon>
        <taxon>Clostridium</taxon>
    </lineage>
</organism>
<keyword evidence="18" id="KW-1185">Reference proteome</keyword>
<comment type="PTM">
    <text evidence="12">Carboxylation is probably crucial for Mg(2+) binding and, consequently, for the gamma-phosphate positioning of ATP.</text>
</comment>
<feature type="modified residue" description="N6-carboxylysine" evidence="12">
    <location>
        <position position="221"/>
    </location>
</feature>
<keyword evidence="8 12" id="KW-0133">Cell shape</keyword>
<evidence type="ECO:0000256" key="9">
    <source>
        <dbReference type="ARBA" id="ARBA00022984"/>
    </source>
</evidence>
<comment type="pathway">
    <text evidence="1 12 13">Cell wall biogenesis; peptidoglycan biosynthesis.</text>
</comment>
<dbReference type="InterPro" id="IPR018109">
    <property type="entry name" value="Folylpolyglutamate_synth_CS"/>
</dbReference>
<comment type="catalytic activity">
    <reaction evidence="12">
        <text>UDP-N-acetyl-alpha-D-muramoyl-L-alanyl-D-glutamate + meso-2,6-diaminopimelate + ATP = UDP-N-acetyl-alpha-D-muramoyl-L-alanyl-gamma-D-glutamyl-meso-2,6-diaminopimelate + ADP + phosphate + H(+)</text>
        <dbReference type="Rhea" id="RHEA:23676"/>
        <dbReference type="ChEBI" id="CHEBI:15378"/>
        <dbReference type="ChEBI" id="CHEBI:30616"/>
        <dbReference type="ChEBI" id="CHEBI:43474"/>
        <dbReference type="ChEBI" id="CHEBI:57791"/>
        <dbReference type="ChEBI" id="CHEBI:83900"/>
        <dbReference type="ChEBI" id="CHEBI:83905"/>
        <dbReference type="ChEBI" id="CHEBI:456216"/>
        <dbReference type="EC" id="6.3.2.13"/>
    </reaction>
</comment>
<feature type="binding site" evidence="12">
    <location>
        <position position="30"/>
    </location>
    <ligand>
        <name>UDP-N-acetyl-alpha-D-muramoyl-L-alanyl-D-glutamate</name>
        <dbReference type="ChEBI" id="CHEBI:83900"/>
    </ligand>
</feature>
<dbReference type="InterPro" id="IPR005761">
    <property type="entry name" value="UDP-N-AcMur-Glu-dNH2Pim_ligase"/>
</dbReference>
<comment type="caution">
    <text evidence="12">Lacks conserved residue(s) required for the propagation of feature annotation.</text>
</comment>
<dbReference type="InterPro" id="IPR000713">
    <property type="entry name" value="Mur_ligase_N"/>
</dbReference>
<feature type="domain" description="Mur ligase C-terminal" evidence="15">
    <location>
        <begin position="331"/>
        <end position="459"/>
    </location>
</feature>
<comment type="function">
    <text evidence="12">Catalyzes the addition of meso-diaminopimelic acid to the nucleotide precursor UDP-N-acetylmuramoyl-L-alanyl-D-glutamate (UMAG) in the biosynthesis of bacterial cell-wall peptidoglycan.</text>
</comment>
<sequence>MQIKKILHGLEYTVICGDIEDKINHIQYNSKKVNANDMFFCIKGLKVDGHLYIEDAIDKGAKVIVLEDEKIIDKRKDITVIKVEDTRKALAIVSSNYYENPSKKLKLIGVTGTNGKTTASYMIKGILEEAGYKVGLIGTIANFIGKSKLPSERTTPESLELHGLFSHMVEEGIEYCVMEVSSHSLALDRVYGITFKSAIFTNLTRDHLDFHKTFDNYYQSKLKLFKNSKYVSINIDDDYGKQILKDILNNSATKNTYSIRNFSDFKAYNIKNYPDGISFSINYEGEESNIKVDIPGYYNVYNSLGVISICCNEGISMEQIKAGLKKVVVPGRCEILTKDKELGFDIILDYAHTPDGLENVLLSLRELTEGRLISVYGCGGDRDKTKRPIMGEIGSKLSDITIITSDNPRTEEPRSIIEDILSGIECRKNCISIENREEAIEKAISIAKKGDIILIAGKGHETYQVLKEKTIHFDEREIVEKVLNNKFGRK</sequence>
<evidence type="ECO:0000256" key="12">
    <source>
        <dbReference type="HAMAP-Rule" id="MF_00208"/>
    </source>
</evidence>
<comment type="similarity">
    <text evidence="2 12">Belongs to the MurCDEF family. MurE subfamily.</text>
</comment>
<feature type="binding site" evidence="12">
    <location>
        <position position="461"/>
    </location>
    <ligand>
        <name>meso-2,6-diaminopimelate</name>
        <dbReference type="ChEBI" id="CHEBI:57791"/>
    </ligand>
</feature>
<comment type="caution">
    <text evidence="17">The sequence shown here is derived from an EMBL/GenBank/DDBJ whole genome shotgun (WGS) entry which is preliminary data.</text>
</comment>
<evidence type="ECO:0000259" key="14">
    <source>
        <dbReference type="Pfam" id="PF01225"/>
    </source>
</evidence>
<keyword evidence="3 12" id="KW-0963">Cytoplasm</keyword>
<dbReference type="NCBIfam" id="NF001126">
    <property type="entry name" value="PRK00139.1-4"/>
    <property type="match status" value="1"/>
</dbReference>
<evidence type="ECO:0000256" key="5">
    <source>
        <dbReference type="ARBA" id="ARBA00022618"/>
    </source>
</evidence>
<keyword evidence="7 12" id="KW-0067">ATP-binding</keyword>
<dbReference type="NCBIfam" id="NF001124">
    <property type="entry name" value="PRK00139.1-2"/>
    <property type="match status" value="1"/>
</dbReference>
<dbReference type="Pfam" id="PF01225">
    <property type="entry name" value="Mur_ligase"/>
    <property type="match status" value="1"/>
</dbReference>
<evidence type="ECO:0000259" key="15">
    <source>
        <dbReference type="Pfam" id="PF02875"/>
    </source>
</evidence>
<keyword evidence="10 12" id="KW-0131">Cell cycle</keyword>
<accession>A0ABS6EZL5</accession>
<evidence type="ECO:0000313" key="17">
    <source>
        <dbReference type="EMBL" id="MBU5590797.1"/>
    </source>
</evidence>
<comment type="subcellular location">
    <subcellularLocation>
        <location evidence="12 13">Cytoplasm</location>
    </subcellularLocation>
</comment>
<evidence type="ECO:0000256" key="11">
    <source>
        <dbReference type="ARBA" id="ARBA00023316"/>
    </source>
</evidence>
<dbReference type="RefSeq" id="WP_216455900.1">
    <property type="nucleotide sequence ID" value="NZ_JAHLQL010000001.1"/>
</dbReference>
<evidence type="ECO:0000256" key="2">
    <source>
        <dbReference type="ARBA" id="ARBA00005898"/>
    </source>
</evidence>
<feature type="domain" description="Mur ligase N-terminal catalytic" evidence="14">
    <location>
        <begin position="22"/>
        <end position="98"/>
    </location>
</feature>
<dbReference type="HAMAP" id="MF_00208">
    <property type="entry name" value="MurE"/>
    <property type="match status" value="1"/>
</dbReference>
<feature type="short sequence motif" description="Meso-diaminopimelate recognition motif" evidence="12">
    <location>
        <begin position="406"/>
        <end position="409"/>
    </location>
</feature>
<dbReference type="EC" id="6.3.2.13" evidence="12"/>
<evidence type="ECO:0000256" key="6">
    <source>
        <dbReference type="ARBA" id="ARBA00022741"/>
    </source>
</evidence>
<feature type="binding site" evidence="12">
    <location>
        <position position="382"/>
    </location>
    <ligand>
        <name>meso-2,6-diaminopimelate</name>
        <dbReference type="ChEBI" id="CHEBI:57791"/>
    </ligand>
</feature>
<dbReference type="NCBIfam" id="TIGR01085">
    <property type="entry name" value="murE"/>
    <property type="match status" value="1"/>
</dbReference>
<keyword evidence="11 12" id="KW-0961">Cell wall biogenesis/degradation</keyword>
<evidence type="ECO:0000259" key="16">
    <source>
        <dbReference type="Pfam" id="PF08245"/>
    </source>
</evidence>
<keyword evidence="9 12" id="KW-0573">Peptidoglycan synthesis</keyword>
<comment type="cofactor">
    <cofactor evidence="12">
        <name>Mg(2+)</name>
        <dbReference type="ChEBI" id="CHEBI:18420"/>
    </cofactor>
</comment>
<dbReference type="GO" id="GO:0008765">
    <property type="term" value="F:UDP-N-acetylmuramoylalanyl-D-glutamate-2,6-diaminopimelate ligase activity"/>
    <property type="evidence" value="ECO:0007669"/>
    <property type="project" value="UniProtKB-EC"/>
</dbReference>
<protein>
    <recommendedName>
        <fullName evidence="12">UDP-N-acetylmuramoyl-L-alanyl-D-glutamate--2,6-diaminopimelate ligase</fullName>
        <ecNumber evidence="12">6.3.2.13</ecNumber>
    </recommendedName>
    <alternativeName>
        <fullName evidence="12">Meso-A2pm-adding enzyme</fullName>
    </alternativeName>
    <alternativeName>
        <fullName evidence="12">Meso-diaminopimelate-adding enzyme</fullName>
    </alternativeName>
    <alternativeName>
        <fullName evidence="12">UDP-MurNAc-L-Ala-D-Glu:meso-diaminopimelate ligase</fullName>
    </alternativeName>
    <alternativeName>
        <fullName evidence="12">UDP-MurNAc-tripeptide synthetase</fullName>
    </alternativeName>
    <alternativeName>
        <fullName evidence="12">UDP-N-acetylmuramyl-tripeptide synthetase</fullName>
    </alternativeName>
</protein>
<evidence type="ECO:0000256" key="1">
    <source>
        <dbReference type="ARBA" id="ARBA00004752"/>
    </source>
</evidence>
<name>A0ABS6EZL5_9CLOT</name>
<evidence type="ECO:0000256" key="8">
    <source>
        <dbReference type="ARBA" id="ARBA00022960"/>
    </source>
</evidence>
<dbReference type="EMBL" id="JAHLQL010000001">
    <property type="protein sequence ID" value="MBU5590797.1"/>
    <property type="molecule type" value="Genomic_DNA"/>
</dbReference>
<dbReference type="Pfam" id="PF08245">
    <property type="entry name" value="Mur_ligase_M"/>
    <property type="match status" value="1"/>
</dbReference>
<proteinExistence type="inferred from homology"/>
<dbReference type="InterPro" id="IPR004101">
    <property type="entry name" value="Mur_ligase_C"/>
</dbReference>
<feature type="binding site" evidence="12">
    <location>
        <begin position="154"/>
        <end position="155"/>
    </location>
    <ligand>
        <name>UDP-N-acetyl-alpha-D-muramoyl-L-alanyl-D-glutamate</name>
        <dbReference type="ChEBI" id="CHEBI:83900"/>
    </ligand>
</feature>
<evidence type="ECO:0000256" key="4">
    <source>
        <dbReference type="ARBA" id="ARBA00022598"/>
    </source>
</evidence>
<feature type="binding site" evidence="12">
    <location>
        <position position="189"/>
    </location>
    <ligand>
        <name>UDP-N-acetyl-alpha-D-muramoyl-L-alanyl-D-glutamate</name>
        <dbReference type="ChEBI" id="CHEBI:83900"/>
    </ligand>
</feature>
<gene>
    <name evidence="12" type="primary">murE</name>
    <name evidence="17" type="ORF">KQI89_03390</name>
</gene>
<reference evidence="17 18" key="1">
    <citation type="submission" date="2021-06" db="EMBL/GenBank/DDBJ databases">
        <authorList>
            <person name="Sun Q."/>
            <person name="Li D."/>
        </authorList>
    </citation>
    <scope>NUCLEOTIDE SEQUENCE [LARGE SCALE GENOMIC DNA]</scope>
    <source>
        <strain evidence="17 18">MSJ-4</strain>
    </source>
</reference>
<dbReference type="PANTHER" id="PTHR23135">
    <property type="entry name" value="MUR LIGASE FAMILY MEMBER"/>
    <property type="match status" value="1"/>
</dbReference>
<dbReference type="PANTHER" id="PTHR23135:SF4">
    <property type="entry name" value="UDP-N-ACETYLMURAMOYL-L-ALANYL-D-GLUTAMATE--2,6-DIAMINOPIMELATE LIGASE MURE HOMOLOG, CHLOROPLASTIC"/>
    <property type="match status" value="1"/>
</dbReference>
<evidence type="ECO:0000256" key="3">
    <source>
        <dbReference type="ARBA" id="ARBA00022490"/>
    </source>
</evidence>
<evidence type="ECO:0000256" key="10">
    <source>
        <dbReference type="ARBA" id="ARBA00023306"/>
    </source>
</evidence>
<dbReference type="Pfam" id="PF02875">
    <property type="entry name" value="Mur_ligase_C"/>
    <property type="match status" value="1"/>
</dbReference>